<reference evidence="2 3" key="1">
    <citation type="journal article" date="2005" name="Proc. Natl. Acad. Sci. U.S.A.">
        <title>The complete genome sequence of Mycobacterium avium subspecies paratuberculosis.</title>
        <authorList>
            <person name="Li L."/>
            <person name="Bannantine J.P."/>
            <person name="Zhang Q."/>
            <person name="Amonsin A."/>
            <person name="May B.J."/>
            <person name="Alt D."/>
            <person name="Banerji N."/>
            <person name="Kanjilal S."/>
            <person name="Kapur V."/>
        </authorList>
    </citation>
    <scope>NUCLEOTIDE SEQUENCE [LARGE SCALE GENOMIC DNA]</scope>
    <source>
        <strain evidence="3">ATCC BAA-968 / K-10</strain>
    </source>
</reference>
<feature type="compositionally biased region" description="Low complexity" evidence="1">
    <location>
        <begin position="76"/>
        <end position="86"/>
    </location>
</feature>
<feature type="region of interest" description="Disordered" evidence="1">
    <location>
        <begin position="1"/>
        <end position="135"/>
    </location>
</feature>
<dbReference type="Proteomes" id="UP000000580">
    <property type="component" value="Chromosome"/>
</dbReference>
<feature type="compositionally biased region" description="Basic residues" evidence="1">
    <location>
        <begin position="91"/>
        <end position="109"/>
    </location>
</feature>
<dbReference type="KEGG" id="mpa:MAP_3421c"/>
<sequence length="135" mass="14537">MRDQPAGALDDPGVHRRPRGHRAVGRHRRRAQRAPGHHLGAARAQLPGVAADHGGLGAGLPALAGGARARPRCPLPRRLAAALEAEPAARRLPRRGRRRGGRRDRRPLRRGALPLRHQDRPDAALNGDPPGHGTR</sequence>
<organism evidence="2 3">
    <name type="scientific">Mycolicibacterium paratuberculosis (strain ATCC BAA-968 / K-10)</name>
    <name type="common">Mycobacterium paratuberculosis</name>
    <dbReference type="NCBI Taxonomy" id="262316"/>
    <lineage>
        <taxon>Bacteria</taxon>
        <taxon>Bacillati</taxon>
        <taxon>Actinomycetota</taxon>
        <taxon>Actinomycetes</taxon>
        <taxon>Mycobacteriales</taxon>
        <taxon>Mycobacteriaceae</taxon>
        <taxon>Mycobacterium</taxon>
        <taxon>Mycobacterium avium complex (MAC)</taxon>
    </lineage>
</organism>
<protein>
    <submittedName>
        <fullName evidence="2">Uncharacterized protein</fullName>
    </submittedName>
</protein>
<keyword evidence="3" id="KW-1185">Reference proteome</keyword>
<dbReference type="HOGENOM" id="CLU_1883468_0_0_11"/>
<feature type="compositionally biased region" description="Basic residues" evidence="1">
    <location>
        <begin position="15"/>
        <end position="36"/>
    </location>
</feature>
<dbReference type="EMBL" id="AE016958">
    <property type="protein sequence ID" value="AAS05971.1"/>
    <property type="molecule type" value="Genomic_DNA"/>
</dbReference>
<evidence type="ECO:0000256" key="1">
    <source>
        <dbReference type="SAM" id="MobiDB-lite"/>
    </source>
</evidence>
<feature type="compositionally biased region" description="Low complexity" evidence="1">
    <location>
        <begin position="59"/>
        <end position="68"/>
    </location>
</feature>
<proteinExistence type="predicted"/>
<dbReference type="STRING" id="262316.MAP_3421c"/>
<evidence type="ECO:0000313" key="3">
    <source>
        <dbReference type="Proteomes" id="UP000000580"/>
    </source>
</evidence>
<name>Q73UE7_MYCPA</name>
<evidence type="ECO:0000313" key="2">
    <source>
        <dbReference type="EMBL" id="AAS05971.1"/>
    </source>
</evidence>
<gene>
    <name evidence="2" type="ordered locus">MAP_3421c</name>
</gene>
<accession>Q73UE7</accession>
<dbReference type="AlphaFoldDB" id="Q73UE7"/>